<accession>A0A169P673</accession>
<sequence>MGVRKRRKGAEGGTRTSGAAGTARTPTTRRGILSLRVAKRVTVPYGVPGSRPDTPGDSAGLWQAAPGQATLD</sequence>
<organism evidence="2 3">
    <name type="scientific">Streptomyces laurentii</name>
    <dbReference type="NCBI Taxonomy" id="39478"/>
    <lineage>
        <taxon>Bacteria</taxon>
        <taxon>Bacillati</taxon>
        <taxon>Actinomycetota</taxon>
        <taxon>Actinomycetes</taxon>
        <taxon>Kitasatosporales</taxon>
        <taxon>Streptomycetaceae</taxon>
        <taxon>Streptomyces</taxon>
    </lineage>
</organism>
<protein>
    <submittedName>
        <fullName evidence="2">Permease protein, ABC-type oligopeptide transporter</fullName>
    </submittedName>
</protein>
<dbReference type="Proteomes" id="UP000217676">
    <property type="component" value="Chromosome"/>
</dbReference>
<feature type="compositionally biased region" description="Low complexity" evidence="1">
    <location>
        <begin position="13"/>
        <end position="31"/>
    </location>
</feature>
<feature type="region of interest" description="Disordered" evidence="1">
    <location>
        <begin position="1"/>
        <end position="72"/>
    </location>
</feature>
<dbReference type="EMBL" id="AP017424">
    <property type="protein sequence ID" value="BAU86592.1"/>
    <property type="molecule type" value="Genomic_DNA"/>
</dbReference>
<keyword evidence="3" id="KW-1185">Reference proteome</keyword>
<name>A0A169P673_STRLU</name>
<dbReference type="AlphaFoldDB" id="A0A169P673"/>
<reference evidence="2 3" key="1">
    <citation type="journal article" date="2016" name="Genome Announc.">
        <title>Complete Genome Sequence of Thiostrepton-Producing Streptomyces laurentii ATCC 31255.</title>
        <authorList>
            <person name="Doi K."/>
            <person name="Fujino Y."/>
            <person name="Nagayoshi Y."/>
            <person name="Ohshima T."/>
            <person name="Ogata S."/>
        </authorList>
    </citation>
    <scope>NUCLEOTIDE SEQUENCE [LARGE SCALE GENOMIC DNA]</scope>
    <source>
        <strain evidence="2 3">ATCC 31255</strain>
    </source>
</reference>
<evidence type="ECO:0000313" key="2">
    <source>
        <dbReference type="EMBL" id="BAU86592.1"/>
    </source>
</evidence>
<dbReference type="KEGG" id="slau:SLA_5723"/>
<evidence type="ECO:0000256" key="1">
    <source>
        <dbReference type="SAM" id="MobiDB-lite"/>
    </source>
</evidence>
<gene>
    <name evidence="2" type="ORF">SLA_5723</name>
</gene>
<proteinExistence type="predicted"/>
<evidence type="ECO:0000313" key="3">
    <source>
        <dbReference type="Proteomes" id="UP000217676"/>
    </source>
</evidence>